<evidence type="ECO:0000313" key="7">
    <source>
        <dbReference type="Proteomes" id="UP000680045"/>
    </source>
</evidence>
<dbReference type="SUPFAM" id="SSF55718">
    <property type="entry name" value="SCP-like"/>
    <property type="match status" value="1"/>
</dbReference>
<evidence type="ECO:0000256" key="2">
    <source>
        <dbReference type="ARBA" id="ARBA00022801"/>
    </source>
</evidence>
<dbReference type="PANTHER" id="PTHR43223:SF2">
    <property type="entry name" value="METALLO-BETA-LACTAMASE DOMAIN-CONTAINING PROTEIN"/>
    <property type="match status" value="1"/>
</dbReference>
<dbReference type="Gene3D" id="3.60.15.30">
    <property type="entry name" value="Metallo-beta-lactamase domain"/>
    <property type="match status" value="1"/>
</dbReference>
<gene>
    <name evidence="6" type="ORF">KEH51_22855</name>
</gene>
<evidence type="ECO:0000259" key="4">
    <source>
        <dbReference type="Pfam" id="PF14863"/>
    </source>
</evidence>
<evidence type="ECO:0000256" key="1">
    <source>
        <dbReference type="ARBA" id="ARBA00022723"/>
    </source>
</evidence>
<dbReference type="InterPro" id="IPR029229">
    <property type="entry name" value="Alkyl_sulf_C"/>
</dbReference>
<evidence type="ECO:0000256" key="3">
    <source>
        <dbReference type="ARBA" id="ARBA00022833"/>
    </source>
</evidence>
<keyword evidence="1" id="KW-0479">Metal-binding</keyword>
<dbReference type="InterPro" id="IPR038536">
    <property type="entry name" value="Alkyl/aryl-sulf_dimr_sf"/>
</dbReference>
<keyword evidence="3" id="KW-0862">Zinc</keyword>
<dbReference type="Proteomes" id="UP000680045">
    <property type="component" value="Unassembled WGS sequence"/>
</dbReference>
<dbReference type="Gene3D" id="3.30.1050.10">
    <property type="entry name" value="SCP2 sterol-binding domain"/>
    <property type="match status" value="1"/>
</dbReference>
<dbReference type="InterPro" id="IPR029228">
    <property type="entry name" value="Alkyl_sulf_dimr"/>
</dbReference>
<accession>A0A941FS47</accession>
<feature type="domain" description="Alkyl sulfatase C-terminal" evidence="5">
    <location>
        <begin position="209"/>
        <end position="267"/>
    </location>
</feature>
<sequence>MKALDETVDLFGNEDIDAMVTAHTWPIWGRDDVLEQLESQRDLYKYIHDQTIRLANLGLTPDEIAEELKLPEKLDKVWANQGYYGTLKHNVKAVYNFYLGYFNGNPSDLDPLPQEESGAKYVQYMGGEKKIIKQAKLDYKREYRWVAQVLKHVVMANPKIQKQKNLLAKAYEQLGYTAESSVWRNFYLIGADELRNGVADSKGSGGMMNLDTLLNMPMDDFLKFLSIKLNGMKAENKNMTFNLTFTDSKTNYTIDLNNSVLNFKKGKWRPTLMQH</sequence>
<dbReference type="Pfam" id="PF14863">
    <property type="entry name" value="Alkyl_sulf_dimr"/>
    <property type="match status" value="1"/>
</dbReference>
<dbReference type="Gene3D" id="1.25.40.880">
    <property type="entry name" value="Alkyl sulfatase, dimerisation domain"/>
    <property type="match status" value="1"/>
</dbReference>
<comment type="caution">
    <text evidence="6">The sequence shown here is derived from an EMBL/GenBank/DDBJ whole genome shotgun (WGS) entry which is preliminary data.</text>
</comment>
<keyword evidence="2" id="KW-0378">Hydrolase</keyword>
<name>A0A941FS47_9BACI</name>
<evidence type="ECO:0000313" key="6">
    <source>
        <dbReference type="EMBL" id="MBR8645801.1"/>
    </source>
</evidence>
<dbReference type="SUPFAM" id="SSF56281">
    <property type="entry name" value="Metallo-hydrolase/oxidoreductase"/>
    <property type="match status" value="1"/>
</dbReference>
<dbReference type="AlphaFoldDB" id="A0A941FS47"/>
<dbReference type="GO" id="GO:0046872">
    <property type="term" value="F:metal ion binding"/>
    <property type="evidence" value="ECO:0007669"/>
    <property type="project" value="UniProtKB-KW"/>
</dbReference>
<proteinExistence type="predicted"/>
<reference evidence="6" key="1">
    <citation type="submission" date="2021-04" db="EMBL/GenBank/DDBJ databases">
        <title>Whole genome sequencing of Enterococci isolates from hospitalized patients.</title>
        <authorList>
            <person name="Ogoti B.M."/>
            <person name="Onyambu F.G."/>
        </authorList>
    </citation>
    <scope>NUCLEOTIDE SEQUENCE</scope>
    <source>
        <strain evidence="6">242</strain>
    </source>
</reference>
<protein>
    <submittedName>
        <fullName evidence="6">Uncharacterized protein</fullName>
    </submittedName>
</protein>
<dbReference type="Pfam" id="PF14864">
    <property type="entry name" value="Alkyl_sulf_C"/>
    <property type="match status" value="1"/>
</dbReference>
<dbReference type="InterPro" id="IPR036866">
    <property type="entry name" value="RibonucZ/Hydroxyglut_hydro"/>
</dbReference>
<organism evidence="6 7">
    <name type="scientific">Peribacillus frigoritolerans</name>
    <dbReference type="NCBI Taxonomy" id="450367"/>
    <lineage>
        <taxon>Bacteria</taxon>
        <taxon>Bacillati</taxon>
        <taxon>Bacillota</taxon>
        <taxon>Bacilli</taxon>
        <taxon>Bacillales</taxon>
        <taxon>Bacillaceae</taxon>
        <taxon>Peribacillus</taxon>
    </lineage>
</organism>
<dbReference type="GO" id="GO:0046983">
    <property type="term" value="F:protein dimerization activity"/>
    <property type="evidence" value="ECO:0007669"/>
    <property type="project" value="InterPro"/>
</dbReference>
<dbReference type="GO" id="GO:0016787">
    <property type="term" value="F:hydrolase activity"/>
    <property type="evidence" value="ECO:0007669"/>
    <property type="project" value="UniProtKB-KW"/>
</dbReference>
<feature type="domain" description="Alkyl sulfatase dimerisation" evidence="4">
    <location>
        <begin position="60"/>
        <end position="197"/>
    </location>
</feature>
<dbReference type="InterPro" id="IPR052195">
    <property type="entry name" value="Bact_Alkyl/Aryl-Sulfatase"/>
</dbReference>
<dbReference type="InterPro" id="IPR036527">
    <property type="entry name" value="SCP2_sterol-bd_dom_sf"/>
</dbReference>
<dbReference type="EMBL" id="JAGTPW010000051">
    <property type="protein sequence ID" value="MBR8645801.1"/>
    <property type="molecule type" value="Genomic_DNA"/>
</dbReference>
<evidence type="ECO:0000259" key="5">
    <source>
        <dbReference type="Pfam" id="PF14864"/>
    </source>
</evidence>
<dbReference type="PANTHER" id="PTHR43223">
    <property type="entry name" value="ALKYL/ARYL-SULFATASE"/>
    <property type="match status" value="1"/>
</dbReference>